<evidence type="ECO:0000256" key="1">
    <source>
        <dbReference type="SAM" id="Phobius"/>
    </source>
</evidence>
<name>A0ABW9A7E9_9BURK</name>
<keyword evidence="1" id="KW-0472">Membrane</keyword>
<evidence type="ECO:0000313" key="3">
    <source>
        <dbReference type="Proteomes" id="UP001629246"/>
    </source>
</evidence>
<feature type="transmembrane region" description="Helical" evidence="1">
    <location>
        <begin position="6"/>
        <end position="28"/>
    </location>
</feature>
<keyword evidence="3" id="KW-1185">Reference proteome</keyword>
<organism evidence="2 3">
    <name type="scientific">Herbaspirillum lusitanum</name>
    <dbReference type="NCBI Taxonomy" id="213312"/>
    <lineage>
        <taxon>Bacteria</taxon>
        <taxon>Pseudomonadati</taxon>
        <taxon>Pseudomonadota</taxon>
        <taxon>Betaproteobacteria</taxon>
        <taxon>Burkholderiales</taxon>
        <taxon>Oxalobacteraceae</taxon>
        <taxon>Herbaspirillum</taxon>
    </lineage>
</organism>
<keyword evidence="1" id="KW-0812">Transmembrane</keyword>
<gene>
    <name evidence="2" type="ORF">PQR62_05385</name>
</gene>
<dbReference type="EMBL" id="JAQQFM010000002">
    <property type="protein sequence ID" value="MFL9923683.1"/>
    <property type="molecule type" value="Genomic_DNA"/>
</dbReference>
<evidence type="ECO:0000313" key="2">
    <source>
        <dbReference type="EMBL" id="MFL9923683.1"/>
    </source>
</evidence>
<dbReference type="Proteomes" id="UP001629246">
    <property type="component" value="Unassembled WGS sequence"/>
</dbReference>
<keyword evidence="1" id="KW-1133">Transmembrane helix</keyword>
<comment type="caution">
    <text evidence="2">The sequence shown here is derived from an EMBL/GenBank/DDBJ whole genome shotgun (WGS) entry which is preliminary data.</text>
</comment>
<sequence>MSATAITIVVALLVIINFAVLFRCMTVYRHQSVPEYIKPYTTLPGWHFIVDVCDGDVYRAHRLVIEKICPLAGVGDHEAVAAVHAELQTYVLQDQRDFQMQRRSARQRKFQQP</sequence>
<proteinExistence type="predicted"/>
<reference evidence="2 3" key="1">
    <citation type="journal article" date="2024" name="Chem. Sci.">
        <title>Discovery of megapolipeptins by genome mining of a Burkholderiales bacteria collection.</title>
        <authorList>
            <person name="Paulo B.S."/>
            <person name="Recchia M.J.J."/>
            <person name="Lee S."/>
            <person name="Fergusson C.H."/>
            <person name="Romanowski S.B."/>
            <person name="Hernandez A."/>
            <person name="Krull N."/>
            <person name="Liu D.Y."/>
            <person name="Cavanagh H."/>
            <person name="Bos A."/>
            <person name="Gray C.A."/>
            <person name="Murphy B.T."/>
            <person name="Linington R.G."/>
            <person name="Eustaquio A.S."/>
        </authorList>
    </citation>
    <scope>NUCLEOTIDE SEQUENCE [LARGE SCALE GENOMIC DNA]</scope>
    <source>
        <strain evidence="2 3">RL21-008-BIB-A</strain>
    </source>
</reference>
<dbReference type="RefSeq" id="WP_408155550.1">
    <property type="nucleotide sequence ID" value="NZ_JAQQFM010000002.1"/>
</dbReference>
<accession>A0ABW9A7E9</accession>
<protein>
    <submittedName>
        <fullName evidence="2">Uncharacterized protein</fullName>
    </submittedName>
</protein>